<dbReference type="Proteomes" id="UP001442494">
    <property type="component" value="Unassembled WGS sequence"/>
</dbReference>
<sequence>MVDFIVSSGWRGYRVRRDRTHETFMRSPEQQLQQQIEAWQAMGSKLGRNE</sequence>
<evidence type="ECO:0000313" key="1">
    <source>
        <dbReference type="EMBL" id="MEP0867338.1"/>
    </source>
</evidence>
<dbReference type="EMBL" id="JAMPKK010000066">
    <property type="protein sequence ID" value="MEP0867338.1"/>
    <property type="molecule type" value="Genomic_DNA"/>
</dbReference>
<name>A0ABV0JVD4_9CYAN</name>
<gene>
    <name evidence="1" type="ORF">NDI37_23080</name>
</gene>
<keyword evidence="2" id="KW-1185">Reference proteome</keyword>
<reference evidence="1 2" key="1">
    <citation type="submission" date="2022-04" db="EMBL/GenBank/DDBJ databases">
        <title>Positive selection, recombination, and allopatry shape intraspecific diversity of widespread and dominant cyanobacteria.</title>
        <authorList>
            <person name="Wei J."/>
            <person name="Shu W."/>
            <person name="Hu C."/>
        </authorList>
    </citation>
    <scope>NUCLEOTIDE SEQUENCE [LARGE SCALE GENOMIC DNA]</scope>
    <source>
        <strain evidence="1 2">GB2-A5</strain>
    </source>
</reference>
<organism evidence="1 2">
    <name type="scientific">Funiculus sociatus GB2-A5</name>
    <dbReference type="NCBI Taxonomy" id="2933946"/>
    <lineage>
        <taxon>Bacteria</taxon>
        <taxon>Bacillati</taxon>
        <taxon>Cyanobacteriota</taxon>
        <taxon>Cyanophyceae</taxon>
        <taxon>Coleofasciculales</taxon>
        <taxon>Coleofasciculaceae</taxon>
        <taxon>Funiculus</taxon>
    </lineage>
</organism>
<evidence type="ECO:0000313" key="2">
    <source>
        <dbReference type="Proteomes" id="UP001442494"/>
    </source>
</evidence>
<evidence type="ECO:0008006" key="3">
    <source>
        <dbReference type="Google" id="ProtNLM"/>
    </source>
</evidence>
<accession>A0ABV0JVD4</accession>
<protein>
    <recommendedName>
        <fullName evidence="3">MHC class I antigen</fullName>
    </recommendedName>
</protein>
<proteinExistence type="predicted"/>
<dbReference type="RefSeq" id="WP_190447390.1">
    <property type="nucleotide sequence ID" value="NZ_JAMPKK010000066.1"/>
</dbReference>
<comment type="caution">
    <text evidence="1">The sequence shown here is derived from an EMBL/GenBank/DDBJ whole genome shotgun (WGS) entry which is preliminary data.</text>
</comment>